<dbReference type="InterPro" id="IPR036249">
    <property type="entry name" value="Thioredoxin-like_sf"/>
</dbReference>
<dbReference type="OMA" id="MTTLTIY"/>
<dbReference type="OrthoDB" id="59229at2759"/>
<dbReference type="InParanoid" id="A0A0L0H8R2"/>
<dbReference type="AlphaFoldDB" id="A0A0L0H8R2"/>
<gene>
    <name evidence="1" type="ORF">SPPG_07035</name>
</gene>
<evidence type="ECO:0000313" key="1">
    <source>
        <dbReference type="EMBL" id="KNC97562.1"/>
    </source>
</evidence>
<sequence>MAARYTLYHHPTCSKSINALTHLQTRLQPTSFNAVIYTTTPPTAQTLKEVFALLPKTQLPTAVRPDECSEAERAQVQNGSVDDVVDVVMVDIVKRLQRPILVDWIAGKAAVGRPMDQILELLEENKE</sequence>
<dbReference type="Proteomes" id="UP000053201">
    <property type="component" value="Unassembled WGS sequence"/>
</dbReference>
<name>A0A0L0H8R2_SPIPD</name>
<dbReference type="InterPro" id="IPR006660">
    <property type="entry name" value="Arsenate_reductase-like"/>
</dbReference>
<dbReference type="VEuPathDB" id="FungiDB:SPPG_07035"/>
<dbReference type="RefSeq" id="XP_016605602.1">
    <property type="nucleotide sequence ID" value="XM_016755211.1"/>
</dbReference>
<keyword evidence="2" id="KW-1185">Reference proteome</keyword>
<evidence type="ECO:0000313" key="2">
    <source>
        <dbReference type="Proteomes" id="UP000053201"/>
    </source>
</evidence>
<evidence type="ECO:0008006" key="3">
    <source>
        <dbReference type="Google" id="ProtNLM"/>
    </source>
</evidence>
<dbReference type="EMBL" id="KQ257463">
    <property type="protein sequence ID" value="KNC97562.1"/>
    <property type="molecule type" value="Genomic_DNA"/>
</dbReference>
<dbReference type="Gene3D" id="3.40.30.10">
    <property type="entry name" value="Glutaredoxin"/>
    <property type="match status" value="1"/>
</dbReference>
<dbReference type="GeneID" id="27690283"/>
<protein>
    <recommendedName>
        <fullName evidence="3">Glutaredoxin domain-containing protein</fullName>
    </recommendedName>
</protein>
<accession>A0A0L0H8R2</accession>
<reference evidence="1 2" key="1">
    <citation type="submission" date="2009-08" db="EMBL/GenBank/DDBJ databases">
        <title>The Genome Sequence of Spizellomyces punctatus strain DAOM BR117.</title>
        <authorList>
            <consortium name="The Broad Institute Genome Sequencing Platform"/>
            <person name="Russ C."/>
            <person name="Cuomo C."/>
            <person name="Shea T."/>
            <person name="Young S.K."/>
            <person name="Zeng Q."/>
            <person name="Koehrsen M."/>
            <person name="Haas B."/>
            <person name="Borodovsky M."/>
            <person name="Guigo R."/>
            <person name="Alvarado L."/>
            <person name="Berlin A."/>
            <person name="Bochicchio J."/>
            <person name="Borenstein D."/>
            <person name="Chapman S."/>
            <person name="Chen Z."/>
            <person name="Engels R."/>
            <person name="Freedman E."/>
            <person name="Gellesch M."/>
            <person name="Goldberg J."/>
            <person name="Griggs A."/>
            <person name="Gujja S."/>
            <person name="Heiman D."/>
            <person name="Hepburn T."/>
            <person name="Howarth C."/>
            <person name="Jen D."/>
            <person name="Larson L."/>
            <person name="Lewis B."/>
            <person name="Mehta T."/>
            <person name="Park D."/>
            <person name="Pearson M."/>
            <person name="Roberts A."/>
            <person name="Saif S."/>
            <person name="Shenoy N."/>
            <person name="Sisk P."/>
            <person name="Stolte C."/>
            <person name="Sykes S."/>
            <person name="Thomson T."/>
            <person name="Walk T."/>
            <person name="White J."/>
            <person name="Yandava C."/>
            <person name="Burger G."/>
            <person name="Gray M.W."/>
            <person name="Holland P.W.H."/>
            <person name="King N."/>
            <person name="Lang F.B.F."/>
            <person name="Roger A.J."/>
            <person name="Ruiz-Trillo I."/>
            <person name="Lander E."/>
            <person name="Nusbaum C."/>
        </authorList>
    </citation>
    <scope>NUCLEOTIDE SEQUENCE [LARGE SCALE GENOMIC DNA]</scope>
    <source>
        <strain evidence="1 2">DAOM BR117</strain>
    </source>
</reference>
<dbReference type="SUPFAM" id="SSF52833">
    <property type="entry name" value="Thioredoxin-like"/>
    <property type="match status" value="1"/>
</dbReference>
<dbReference type="PROSITE" id="PS51353">
    <property type="entry name" value="ARSC"/>
    <property type="match status" value="1"/>
</dbReference>
<proteinExistence type="predicted"/>
<organism evidence="1 2">
    <name type="scientific">Spizellomyces punctatus (strain DAOM BR117)</name>
    <dbReference type="NCBI Taxonomy" id="645134"/>
    <lineage>
        <taxon>Eukaryota</taxon>
        <taxon>Fungi</taxon>
        <taxon>Fungi incertae sedis</taxon>
        <taxon>Chytridiomycota</taxon>
        <taxon>Chytridiomycota incertae sedis</taxon>
        <taxon>Chytridiomycetes</taxon>
        <taxon>Spizellomycetales</taxon>
        <taxon>Spizellomycetaceae</taxon>
        <taxon>Spizellomyces</taxon>
    </lineage>
</organism>